<reference evidence="1" key="1">
    <citation type="submission" date="2018-05" db="EMBL/GenBank/DDBJ databases">
        <authorList>
            <person name="Lanie J.A."/>
            <person name="Ng W.-L."/>
            <person name="Kazmierczak K.M."/>
            <person name="Andrzejewski T.M."/>
            <person name="Davidsen T.M."/>
            <person name="Wayne K.J."/>
            <person name="Tettelin H."/>
            <person name="Glass J.I."/>
            <person name="Rusch D."/>
            <person name="Podicherti R."/>
            <person name="Tsui H.-C.T."/>
            <person name="Winkler M.E."/>
        </authorList>
    </citation>
    <scope>NUCLEOTIDE SEQUENCE</scope>
</reference>
<protein>
    <submittedName>
        <fullName evidence="1">Uncharacterized protein</fullName>
    </submittedName>
</protein>
<name>A0A382QRN4_9ZZZZ</name>
<dbReference type="EMBL" id="UINC01116400">
    <property type="protein sequence ID" value="SVC88116.1"/>
    <property type="molecule type" value="Genomic_DNA"/>
</dbReference>
<proteinExistence type="predicted"/>
<dbReference type="AlphaFoldDB" id="A0A382QRN4"/>
<organism evidence="1">
    <name type="scientific">marine metagenome</name>
    <dbReference type="NCBI Taxonomy" id="408172"/>
    <lineage>
        <taxon>unclassified sequences</taxon>
        <taxon>metagenomes</taxon>
        <taxon>ecological metagenomes</taxon>
    </lineage>
</organism>
<evidence type="ECO:0000313" key="1">
    <source>
        <dbReference type="EMBL" id="SVC88116.1"/>
    </source>
</evidence>
<sequence>MCAQLPGAVQKSARKRKHPYAQEYRALYRRSKADPPANYADYHAEQAVYRIVIAT</sequence>
<accession>A0A382QRN4</accession>
<gene>
    <name evidence="1" type="ORF">METZ01_LOCUS340970</name>
</gene>